<protein>
    <submittedName>
        <fullName evidence="1">Unnamed protein product</fullName>
    </submittedName>
</protein>
<dbReference type="Proteomes" id="UP001165064">
    <property type="component" value="Unassembled WGS sequence"/>
</dbReference>
<accession>A0ACB5TJF9</accession>
<keyword evidence="2" id="KW-1185">Reference proteome</keyword>
<organism evidence="1 2">
    <name type="scientific">Ambrosiozyma monospora</name>
    <name type="common">Yeast</name>
    <name type="synonym">Endomycopsis monosporus</name>
    <dbReference type="NCBI Taxonomy" id="43982"/>
    <lineage>
        <taxon>Eukaryota</taxon>
        <taxon>Fungi</taxon>
        <taxon>Dikarya</taxon>
        <taxon>Ascomycota</taxon>
        <taxon>Saccharomycotina</taxon>
        <taxon>Pichiomycetes</taxon>
        <taxon>Pichiales</taxon>
        <taxon>Pichiaceae</taxon>
        <taxon>Ambrosiozyma</taxon>
    </lineage>
</organism>
<comment type="caution">
    <text evidence="1">The sequence shown here is derived from an EMBL/GenBank/DDBJ whole genome shotgun (WGS) entry which is preliminary data.</text>
</comment>
<sequence length="283" mass="32115">MCEADTNGSAPPSINSSSTNGEVNPELLDMLNEYLKFNDVPSTVKPPKRRMSSVSSNEKPTVAGAPSIKNTESAIAEDSENENEDDYVYDVYYRDKAIDAQWEKDKIGYIRFDEGDKSLLDDEAEDSEGMLNTDDEDSNDENFYRNEYPEDEDAGYDDPDALSLSEEEPSDDQDDEFDIIHDRNRFNQQDVIATEGLHDVNLYDRLSSGLHNQHESAAVSGNGIDLDFDGDDELDADDQDENDDDDDEEFQRNQFFETDATDPLAIHRDRIFGKLEKMIKKKQ</sequence>
<reference evidence="1" key="1">
    <citation type="submission" date="2023-04" db="EMBL/GenBank/DDBJ databases">
        <title>Ambrosiozyma monospora NBRC 10751.</title>
        <authorList>
            <person name="Ichikawa N."/>
            <person name="Sato H."/>
            <person name="Tonouchi N."/>
        </authorList>
    </citation>
    <scope>NUCLEOTIDE SEQUENCE</scope>
    <source>
        <strain evidence="1">NBRC 10751</strain>
    </source>
</reference>
<proteinExistence type="predicted"/>
<evidence type="ECO:0000313" key="2">
    <source>
        <dbReference type="Proteomes" id="UP001165064"/>
    </source>
</evidence>
<evidence type="ECO:0000313" key="1">
    <source>
        <dbReference type="EMBL" id="GME89933.1"/>
    </source>
</evidence>
<name>A0ACB5TJF9_AMBMO</name>
<gene>
    <name evidence="1" type="ORF">Amon02_000861100</name>
</gene>
<dbReference type="EMBL" id="BSXS01007707">
    <property type="protein sequence ID" value="GME89933.1"/>
    <property type="molecule type" value="Genomic_DNA"/>
</dbReference>